<evidence type="ECO:0000313" key="7">
    <source>
        <dbReference type="EMBL" id="ETJ38665.1"/>
    </source>
</evidence>
<name>W1YAE3_9ZZZZ</name>
<feature type="transmembrane region" description="Helical" evidence="5">
    <location>
        <begin position="6"/>
        <end position="27"/>
    </location>
</feature>
<keyword evidence="4 5" id="KW-0472">Membrane</keyword>
<evidence type="ECO:0000256" key="3">
    <source>
        <dbReference type="ARBA" id="ARBA00022989"/>
    </source>
</evidence>
<feature type="domain" description="Peptidase M50" evidence="6">
    <location>
        <begin position="8"/>
        <end position="42"/>
    </location>
</feature>
<evidence type="ECO:0000256" key="4">
    <source>
        <dbReference type="ARBA" id="ARBA00023136"/>
    </source>
</evidence>
<comment type="subcellular location">
    <subcellularLocation>
        <location evidence="1">Membrane</location>
        <topology evidence="1">Multi-pass membrane protein</topology>
    </subcellularLocation>
</comment>
<sequence>MSLTAVIAFIFIFGVLVTVHEFGHFIVAKKSGVLVREFAIGM</sequence>
<dbReference type="EMBL" id="AZMM01007288">
    <property type="protein sequence ID" value="ETJ38665.1"/>
    <property type="molecule type" value="Genomic_DNA"/>
</dbReference>
<evidence type="ECO:0000256" key="2">
    <source>
        <dbReference type="ARBA" id="ARBA00022692"/>
    </source>
</evidence>
<evidence type="ECO:0000256" key="1">
    <source>
        <dbReference type="ARBA" id="ARBA00004141"/>
    </source>
</evidence>
<keyword evidence="2 5" id="KW-0812">Transmembrane</keyword>
<gene>
    <name evidence="7" type="ORF">Q604_UNBC07288G0001</name>
</gene>
<feature type="non-terminal residue" evidence="7">
    <location>
        <position position="42"/>
    </location>
</feature>
<dbReference type="AlphaFoldDB" id="W1YAE3"/>
<keyword evidence="3 5" id="KW-1133">Transmembrane helix</keyword>
<dbReference type="GO" id="GO:0006508">
    <property type="term" value="P:proteolysis"/>
    <property type="evidence" value="ECO:0007669"/>
    <property type="project" value="InterPro"/>
</dbReference>
<dbReference type="InterPro" id="IPR008915">
    <property type="entry name" value="Peptidase_M50"/>
</dbReference>
<organism evidence="7">
    <name type="scientific">human gut metagenome</name>
    <dbReference type="NCBI Taxonomy" id="408170"/>
    <lineage>
        <taxon>unclassified sequences</taxon>
        <taxon>metagenomes</taxon>
        <taxon>organismal metagenomes</taxon>
    </lineage>
</organism>
<proteinExistence type="predicted"/>
<evidence type="ECO:0000259" key="6">
    <source>
        <dbReference type="Pfam" id="PF02163"/>
    </source>
</evidence>
<reference evidence="7" key="1">
    <citation type="submission" date="2013-12" db="EMBL/GenBank/DDBJ databases">
        <title>A Varibaculum cambriense genome reconstructed from a premature infant gut community with otherwise low bacterial novelty that shifts toward anaerobic metabolism during the third week of life.</title>
        <authorList>
            <person name="Brown C.T."/>
            <person name="Sharon I."/>
            <person name="Thomas B.C."/>
            <person name="Castelle C.J."/>
            <person name="Morowitz M.J."/>
            <person name="Banfield J.F."/>
        </authorList>
    </citation>
    <scope>NUCLEOTIDE SEQUENCE</scope>
</reference>
<dbReference type="GO" id="GO:0016020">
    <property type="term" value="C:membrane"/>
    <property type="evidence" value="ECO:0007669"/>
    <property type="project" value="UniProtKB-SubCell"/>
</dbReference>
<protein>
    <recommendedName>
        <fullName evidence="6">Peptidase M50 domain-containing protein</fullName>
    </recommendedName>
</protein>
<comment type="caution">
    <text evidence="7">The sequence shown here is derived from an EMBL/GenBank/DDBJ whole genome shotgun (WGS) entry which is preliminary data.</text>
</comment>
<dbReference type="Pfam" id="PF02163">
    <property type="entry name" value="Peptidase_M50"/>
    <property type="match status" value="1"/>
</dbReference>
<accession>W1YAE3</accession>
<evidence type="ECO:0000256" key="5">
    <source>
        <dbReference type="SAM" id="Phobius"/>
    </source>
</evidence>